<dbReference type="Proteomes" id="UP000261420">
    <property type="component" value="Unplaced"/>
</dbReference>
<evidence type="ECO:0000313" key="1">
    <source>
        <dbReference type="Ensembl" id="ENSSDUP00000007695.1"/>
    </source>
</evidence>
<reference evidence="1" key="1">
    <citation type="submission" date="2025-08" db="UniProtKB">
        <authorList>
            <consortium name="Ensembl"/>
        </authorList>
    </citation>
    <scope>IDENTIFICATION</scope>
</reference>
<proteinExistence type="predicted"/>
<protein>
    <submittedName>
        <fullName evidence="1">Uncharacterized protein</fullName>
    </submittedName>
</protein>
<evidence type="ECO:0000313" key="2">
    <source>
        <dbReference type="Proteomes" id="UP000261420"/>
    </source>
</evidence>
<keyword evidence="2" id="KW-1185">Reference proteome</keyword>
<dbReference type="AlphaFoldDB" id="A0A3B4TPE6"/>
<reference evidence="1" key="2">
    <citation type="submission" date="2025-09" db="UniProtKB">
        <authorList>
            <consortium name="Ensembl"/>
        </authorList>
    </citation>
    <scope>IDENTIFICATION</scope>
</reference>
<organism evidence="1 2">
    <name type="scientific">Seriola dumerili</name>
    <name type="common">Greater amberjack</name>
    <name type="synonym">Caranx dumerili</name>
    <dbReference type="NCBI Taxonomy" id="41447"/>
    <lineage>
        <taxon>Eukaryota</taxon>
        <taxon>Metazoa</taxon>
        <taxon>Chordata</taxon>
        <taxon>Craniata</taxon>
        <taxon>Vertebrata</taxon>
        <taxon>Euteleostomi</taxon>
        <taxon>Actinopterygii</taxon>
        <taxon>Neopterygii</taxon>
        <taxon>Teleostei</taxon>
        <taxon>Neoteleostei</taxon>
        <taxon>Acanthomorphata</taxon>
        <taxon>Carangaria</taxon>
        <taxon>Carangiformes</taxon>
        <taxon>Carangidae</taxon>
        <taxon>Seriola</taxon>
    </lineage>
</organism>
<sequence length="54" mass="5992">TPRFYLRAGGCRGVHSACGSPYFQTQLKKSPLLSGFGNRCIQPKGPREPPLEWT</sequence>
<name>A0A3B4TPE6_SERDU</name>
<accession>A0A3B4TPE6</accession>
<dbReference type="Ensembl" id="ENSSDUT00000007835.1">
    <property type="protein sequence ID" value="ENSSDUP00000007695.1"/>
    <property type="gene ID" value="ENSSDUG00000005644.1"/>
</dbReference>